<feature type="transmembrane region" description="Helical" evidence="6">
    <location>
        <begin position="39"/>
        <end position="64"/>
    </location>
</feature>
<feature type="transmembrane region" description="Helical" evidence="6">
    <location>
        <begin position="168"/>
        <end position="194"/>
    </location>
</feature>
<feature type="transmembrane region" description="Helical" evidence="6">
    <location>
        <begin position="12"/>
        <end position="33"/>
    </location>
</feature>
<sequence>MEPELLRYLKILTKLAILVMGLIAFYLLFIYVFPILGKLLSYIPALFMPFIIAIILAVVIEPLVNIFEKRFCFKRSIAVIVSLLLVVGGSICIISLLIAKIVREISGMLPELAGYSDHITSNVVNALSDIKLWYLRLNIPPELQNSIQQNLQNSLKGLEDLMGQSANFLIKILALLPELFIFLIIAMVATYFIIKDRALIRVFFFKFIPVQAQSPTRNVAAQLFSALTGFFKAYSILVSITALVTMIGLKILGVKYIITIGIIVGLLDILPVLGPGIFFIPWAIWLFITGNSRLAVGILILYTLISAVRQFLEPKIVGDNLGLHPLATLFSLYVGLKLGGVTGMVLGPVLMVVIIAAYKAGVFDNIKWRPTS</sequence>
<organism evidence="7 8">
    <name type="scientific">Thermosyntropha lipolytica DSM 11003</name>
    <dbReference type="NCBI Taxonomy" id="1123382"/>
    <lineage>
        <taxon>Bacteria</taxon>
        <taxon>Bacillati</taxon>
        <taxon>Bacillota</taxon>
        <taxon>Clostridia</taxon>
        <taxon>Eubacteriales</taxon>
        <taxon>Syntrophomonadaceae</taxon>
        <taxon>Thermosyntropha</taxon>
    </lineage>
</organism>
<keyword evidence="4 6" id="KW-1133">Transmembrane helix</keyword>
<protein>
    <submittedName>
        <fullName evidence="7">Sporulation integral membrane protein YtvI</fullName>
    </submittedName>
</protein>
<dbReference type="PANTHER" id="PTHR21716">
    <property type="entry name" value="TRANSMEMBRANE PROTEIN"/>
    <property type="match status" value="1"/>
</dbReference>
<dbReference type="OrthoDB" id="9774361at2"/>
<dbReference type="PANTHER" id="PTHR21716:SF68">
    <property type="entry name" value="TRANSPORT PROTEIN YTVI-RELATED"/>
    <property type="match status" value="1"/>
</dbReference>
<feature type="transmembrane region" description="Helical" evidence="6">
    <location>
        <begin position="332"/>
        <end position="358"/>
    </location>
</feature>
<dbReference type="EMBL" id="FQWY01000006">
    <property type="protein sequence ID" value="SHG57147.1"/>
    <property type="molecule type" value="Genomic_DNA"/>
</dbReference>
<dbReference type="GO" id="GO:0055085">
    <property type="term" value="P:transmembrane transport"/>
    <property type="evidence" value="ECO:0007669"/>
    <property type="project" value="TreeGrafter"/>
</dbReference>
<dbReference type="Pfam" id="PF01594">
    <property type="entry name" value="AI-2E_transport"/>
    <property type="match status" value="1"/>
</dbReference>
<feature type="transmembrane region" description="Helical" evidence="6">
    <location>
        <begin position="233"/>
        <end position="252"/>
    </location>
</feature>
<evidence type="ECO:0000256" key="2">
    <source>
        <dbReference type="ARBA" id="ARBA00009773"/>
    </source>
</evidence>
<dbReference type="Proteomes" id="UP000242329">
    <property type="component" value="Unassembled WGS sequence"/>
</dbReference>
<keyword evidence="5 6" id="KW-0472">Membrane</keyword>
<dbReference type="RefSeq" id="WP_073089578.1">
    <property type="nucleotide sequence ID" value="NZ_FQWY01000006.1"/>
</dbReference>
<evidence type="ECO:0000256" key="6">
    <source>
        <dbReference type="SAM" id="Phobius"/>
    </source>
</evidence>
<accession>A0A1M5KWM3</accession>
<evidence type="ECO:0000313" key="7">
    <source>
        <dbReference type="EMBL" id="SHG57147.1"/>
    </source>
</evidence>
<feature type="transmembrane region" description="Helical" evidence="6">
    <location>
        <begin position="76"/>
        <end position="99"/>
    </location>
</feature>
<reference evidence="8" key="1">
    <citation type="submission" date="2016-11" db="EMBL/GenBank/DDBJ databases">
        <authorList>
            <person name="Varghese N."/>
            <person name="Submissions S."/>
        </authorList>
    </citation>
    <scope>NUCLEOTIDE SEQUENCE [LARGE SCALE GENOMIC DNA]</scope>
    <source>
        <strain evidence="8">DSM 11003</strain>
    </source>
</reference>
<dbReference type="NCBIfam" id="TIGR02872">
    <property type="entry name" value="spore_ytvI"/>
    <property type="match status" value="1"/>
</dbReference>
<dbReference type="GO" id="GO:0016020">
    <property type="term" value="C:membrane"/>
    <property type="evidence" value="ECO:0007669"/>
    <property type="project" value="UniProtKB-SubCell"/>
</dbReference>
<evidence type="ECO:0000256" key="5">
    <source>
        <dbReference type="ARBA" id="ARBA00023136"/>
    </source>
</evidence>
<dbReference type="STRING" id="1123382.SAMN02745221_00501"/>
<dbReference type="InterPro" id="IPR014227">
    <property type="entry name" value="YtvI-like"/>
</dbReference>
<dbReference type="InterPro" id="IPR002549">
    <property type="entry name" value="AI-2E-like"/>
</dbReference>
<comment type="similarity">
    <text evidence="2">Belongs to the autoinducer-2 exporter (AI-2E) (TC 2.A.86) family.</text>
</comment>
<comment type="subcellular location">
    <subcellularLocation>
        <location evidence="1">Membrane</location>
        <topology evidence="1">Multi-pass membrane protein</topology>
    </subcellularLocation>
</comment>
<name>A0A1M5KWM3_9FIRM</name>
<evidence type="ECO:0000256" key="1">
    <source>
        <dbReference type="ARBA" id="ARBA00004141"/>
    </source>
</evidence>
<gene>
    <name evidence="7" type="ORF">SAMN02745221_00501</name>
</gene>
<feature type="transmembrane region" description="Helical" evidence="6">
    <location>
        <begin position="294"/>
        <end position="312"/>
    </location>
</feature>
<proteinExistence type="inferred from homology"/>
<evidence type="ECO:0000313" key="8">
    <source>
        <dbReference type="Proteomes" id="UP000242329"/>
    </source>
</evidence>
<evidence type="ECO:0000256" key="3">
    <source>
        <dbReference type="ARBA" id="ARBA00022692"/>
    </source>
</evidence>
<dbReference type="AlphaFoldDB" id="A0A1M5KWM3"/>
<keyword evidence="8" id="KW-1185">Reference proteome</keyword>
<keyword evidence="3 6" id="KW-0812">Transmembrane</keyword>
<feature type="transmembrane region" description="Helical" evidence="6">
    <location>
        <begin position="258"/>
        <end position="287"/>
    </location>
</feature>
<evidence type="ECO:0000256" key="4">
    <source>
        <dbReference type="ARBA" id="ARBA00022989"/>
    </source>
</evidence>